<sequence length="106" mass="12109">MGLFRKLFKKSERDIEKIEIVSRKPVGKFRVLQVFQILGRQVLSGEVLEGIIYPGYKVKGKDVGVVMAIEKEHRRVDFTVSGDSVALILENKMRVEKGEVLEVYQS</sequence>
<gene>
    <name evidence="2" type="ORF">TES1_0169</name>
</gene>
<dbReference type="GO" id="GO:0005525">
    <property type="term" value="F:GTP binding"/>
    <property type="evidence" value="ECO:0007669"/>
    <property type="project" value="UniProtKB-KW"/>
</dbReference>
<dbReference type="OrthoDB" id="100256at2157"/>
<dbReference type="SUPFAM" id="SSF50447">
    <property type="entry name" value="Translation proteins"/>
    <property type="match status" value="1"/>
</dbReference>
<dbReference type="HOGENOM" id="CLU_178227_0_0_2"/>
<reference evidence="2 3" key="1">
    <citation type="journal article" date="2014" name="Int. J. Syst. Evol. Microbiol.">
        <title>Thermococcus paralvinellae sp. nov. and Thermococcus cleftensis sp. nov. of hyperthermophilic heterotrophs from deep-sea hydrothermal vents.</title>
        <authorList>
            <person name="Hensley S.A."/>
            <person name="Jung J.H."/>
            <person name="Park C.S."/>
            <person name="Holden J.F."/>
        </authorList>
    </citation>
    <scope>NUCLEOTIDE SEQUENCE [LARGE SCALE GENOMIC DNA]</scope>
    <source>
        <strain evidence="2 3">ES1</strain>
    </source>
</reference>
<protein>
    <recommendedName>
        <fullName evidence="1">Elongation factor Tu-type domain-containing protein</fullName>
    </recommendedName>
</protein>
<accession>W0I0I9</accession>
<dbReference type="InterPro" id="IPR029459">
    <property type="entry name" value="EFTU-type"/>
</dbReference>
<evidence type="ECO:0000313" key="2">
    <source>
        <dbReference type="EMBL" id="AHF79566.1"/>
    </source>
</evidence>
<dbReference type="AlphaFoldDB" id="W0I0I9"/>
<dbReference type="InterPro" id="IPR009000">
    <property type="entry name" value="Transl_B-barrel_sf"/>
</dbReference>
<dbReference type="Proteomes" id="UP000019027">
    <property type="component" value="Chromosome"/>
</dbReference>
<feature type="domain" description="Elongation factor Tu-type" evidence="1">
    <location>
        <begin position="24"/>
        <end position="102"/>
    </location>
</feature>
<dbReference type="Pfam" id="PF14578">
    <property type="entry name" value="GTP_EFTU_D4"/>
    <property type="match status" value="1"/>
</dbReference>
<dbReference type="GO" id="GO:0006412">
    <property type="term" value="P:translation"/>
    <property type="evidence" value="ECO:0007669"/>
    <property type="project" value="UniProtKB-KW"/>
</dbReference>
<dbReference type="GeneID" id="24906885"/>
<dbReference type="CDD" id="cd16265">
    <property type="entry name" value="Translation_Factor_II"/>
    <property type="match status" value="1"/>
</dbReference>
<organism evidence="2 3">
    <name type="scientific">Thermococcus paralvinellae</name>
    <dbReference type="NCBI Taxonomy" id="582419"/>
    <lineage>
        <taxon>Archaea</taxon>
        <taxon>Methanobacteriati</taxon>
        <taxon>Methanobacteriota</taxon>
        <taxon>Thermococci</taxon>
        <taxon>Thermococcales</taxon>
        <taxon>Thermococcaceae</taxon>
        <taxon>Thermococcus</taxon>
    </lineage>
</organism>
<evidence type="ECO:0000313" key="3">
    <source>
        <dbReference type="Proteomes" id="UP000019027"/>
    </source>
</evidence>
<dbReference type="Gene3D" id="2.40.30.10">
    <property type="entry name" value="Translation factors"/>
    <property type="match status" value="1"/>
</dbReference>
<evidence type="ECO:0000259" key="1">
    <source>
        <dbReference type="Pfam" id="PF14578"/>
    </source>
</evidence>
<dbReference type="KEGG" id="ths:TES1_0169"/>
<dbReference type="STRING" id="582419.TES1_0169"/>
<dbReference type="RefSeq" id="WP_042679367.1">
    <property type="nucleotide sequence ID" value="NZ_CP006965.1"/>
</dbReference>
<proteinExistence type="predicted"/>
<name>W0I0I9_9EURY</name>
<dbReference type="NCBIfam" id="NF041207">
    <property type="entry name" value="tRNA_bind_PBP11"/>
    <property type="match status" value="1"/>
</dbReference>
<keyword evidence="3" id="KW-1185">Reference proteome</keyword>
<dbReference type="EMBL" id="CP006965">
    <property type="protein sequence ID" value="AHF79566.1"/>
    <property type="molecule type" value="Genomic_DNA"/>
</dbReference>